<protein>
    <submittedName>
        <fullName evidence="2">Uncharacterized protein</fullName>
    </submittedName>
</protein>
<feature type="transmembrane region" description="Helical" evidence="1">
    <location>
        <begin position="6"/>
        <end position="25"/>
    </location>
</feature>
<sequence length="95" mass="9865">MTWVSVLVLGTTSALAGTAGGWAVARWLSARAAVGLGLALVSGLVALVWVTTYSLDHDGLAWATLGSIVVLPASAACATMGMRKLQRRRARRSRG</sequence>
<keyword evidence="1" id="KW-0812">Transmembrane</keyword>
<gene>
    <name evidence="2" type="ORF">CCR87_08385</name>
</gene>
<organism evidence="2 3">
    <name type="scientific">Rhodobaculum claviforme</name>
    <dbReference type="NCBI Taxonomy" id="1549854"/>
    <lineage>
        <taxon>Bacteria</taxon>
        <taxon>Pseudomonadati</taxon>
        <taxon>Pseudomonadota</taxon>
        <taxon>Alphaproteobacteria</taxon>
        <taxon>Rhodobacterales</taxon>
        <taxon>Paracoccaceae</taxon>
        <taxon>Rhodobaculum</taxon>
    </lineage>
</organism>
<keyword evidence="1" id="KW-0472">Membrane</keyword>
<accession>A0A934TLI2</accession>
<dbReference type="AlphaFoldDB" id="A0A934TLI2"/>
<keyword evidence="3" id="KW-1185">Reference proteome</keyword>
<reference evidence="2" key="1">
    <citation type="submission" date="2017-05" db="EMBL/GenBank/DDBJ databases">
        <authorList>
            <person name="Imhoff J.F."/>
            <person name="Rahn T."/>
            <person name="Kuenzel S."/>
            <person name="Neulinger S.C."/>
        </authorList>
    </citation>
    <scope>NUCLEOTIDE SEQUENCE</scope>
    <source>
        <strain evidence="2">LMG 28126</strain>
    </source>
</reference>
<evidence type="ECO:0000313" key="2">
    <source>
        <dbReference type="EMBL" id="MBK5927342.1"/>
    </source>
</evidence>
<evidence type="ECO:0000313" key="3">
    <source>
        <dbReference type="Proteomes" id="UP000706333"/>
    </source>
</evidence>
<keyword evidence="1" id="KW-1133">Transmembrane helix</keyword>
<dbReference type="RefSeq" id="WP_201157104.1">
    <property type="nucleotide sequence ID" value="NZ_NHSD01000235.1"/>
</dbReference>
<feature type="transmembrane region" description="Helical" evidence="1">
    <location>
        <begin position="60"/>
        <end position="82"/>
    </location>
</feature>
<dbReference type="EMBL" id="NHSD01000235">
    <property type="protein sequence ID" value="MBK5927342.1"/>
    <property type="molecule type" value="Genomic_DNA"/>
</dbReference>
<comment type="caution">
    <text evidence="2">The sequence shown here is derived from an EMBL/GenBank/DDBJ whole genome shotgun (WGS) entry which is preliminary data.</text>
</comment>
<proteinExistence type="predicted"/>
<evidence type="ECO:0000256" key="1">
    <source>
        <dbReference type="SAM" id="Phobius"/>
    </source>
</evidence>
<dbReference type="Proteomes" id="UP000706333">
    <property type="component" value="Unassembled WGS sequence"/>
</dbReference>
<feature type="transmembrane region" description="Helical" evidence="1">
    <location>
        <begin position="32"/>
        <end position="54"/>
    </location>
</feature>
<name>A0A934TLI2_9RHOB</name>
<reference evidence="2" key="2">
    <citation type="journal article" date="2020" name="Microorganisms">
        <title>Osmotic Adaptation and Compatible Solute Biosynthesis of Phototrophic Bacteria as Revealed from Genome Analyses.</title>
        <authorList>
            <person name="Imhoff J.F."/>
            <person name="Rahn T."/>
            <person name="Kunzel S."/>
            <person name="Keller A."/>
            <person name="Neulinger S.C."/>
        </authorList>
    </citation>
    <scope>NUCLEOTIDE SEQUENCE</scope>
    <source>
        <strain evidence="2">LMG 28126</strain>
    </source>
</reference>